<evidence type="ECO:0000313" key="3">
    <source>
        <dbReference type="EMBL" id="PUE54180.1"/>
    </source>
</evidence>
<dbReference type="EMBL" id="NESN01000002">
    <property type="protein sequence ID" value="PUE54180.1"/>
    <property type="molecule type" value="Genomic_DNA"/>
</dbReference>
<sequence length="148" mass="16313">MYEWIKFFHLGAGVVWLGGMALLLLALRPVVIAQMAPPERLALMSAVLSRFFVMVWISIALLLASGLWMLSVADMKLAPKGWHAMSGLGMLMCLIFAHIWFAPFRRLKAAVLGADWAMAAKALGQIHPLVIANFALGWLAVLAVVTWR</sequence>
<organism evidence="3 4">
    <name type="scientific">Limnohabitans parvus II-B4</name>
    <dbReference type="NCBI Taxonomy" id="1293052"/>
    <lineage>
        <taxon>Bacteria</taxon>
        <taxon>Pseudomonadati</taxon>
        <taxon>Pseudomonadota</taxon>
        <taxon>Betaproteobacteria</taxon>
        <taxon>Burkholderiales</taxon>
        <taxon>Comamonadaceae</taxon>
        <taxon>Limnohabitans</taxon>
    </lineage>
</organism>
<dbReference type="OrthoDB" id="8419862at2"/>
<keyword evidence="4" id="KW-1185">Reference proteome</keyword>
<reference evidence="3 4" key="1">
    <citation type="submission" date="2017-04" db="EMBL/GenBank/DDBJ databases">
        <title>Unexpected and diverse lifestyles within the genus Limnohabitans.</title>
        <authorList>
            <person name="Kasalicky V."/>
            <person name="Mehrshad M."/>
            <person name="Andrei S.-A."/>
            <person name="Salcher M."/>
            <person name="Kratochvilova H."/>
            <person name="Simek K."/>
            <person name="Ghai R."/>
        </authorList>
    </citation>
    <scope>NUCLEOTIDE SEQUENCE [LARGE SCALE GENOMIC DNA]</scope>
    <source>
        <strain evidence="3 4">II-B4</strain>
    </source>
</reference>
<keyword evidence="1" id="KW-0812">Transmembrane</keyword>
<keyword evidence="1" id="KW-0472">Membrane</keyword>
<dbReference type="InterPro" id="IPR008457">
    <property type="entry name" value="Cu-R_CopD_dom"/>
</dbReference>
<dbReference type="Pfam" id="PF05425">
    <property type="entry name" value="CopD"/>
    <property type="match status" value="1"/>
</dbReference>
<protein>
    <recommendedName>
        <fullName evidence="2">Copper resistance protein D domain-containing protein</fullName>
    </recommendedName>
</protein>
<comment type="caution">
    <text evidence="3">The sequence shown here is derived from an EMBL/GenBank/DDBJ whole genome shotgun (WGS) entry which is preliminary data.</text>
</comment>
<feature type="transmembrane region" description="Helical" evidence="1">
    <location>
        <begin position="47"/>
        <end position="70"/>
    </location>
</feature>
<dbReference type="AlphaFoldDB" id="A0A315E8C8"/>
<dbReference type="Proteomes" id="UP000250790">
    <property type="component" value="Unassembled WGS sequence"/>
</dbReference>
<evidence type="ECO:0000313" key="4">
    <source>
        <dbReference type="Proteomes" id="UP000250790"/>
    </source>
</evidence>
<evidence type="ECO:0000259" key="2">
    <source>
        <dbReference type="Pfam" id="PF05425"/>
    </source>
</evidence>
<accession>A0A315E8C8</accession>
<proteinExistence type="predicted"/>
<feature type="transmembrane region" description="Helical" evidence="1">
    <location>
        <begin position="7"/>
        <end position="27"/>
    </location>
</feature>
<feature type="transmembrane region" description="Helical" evidence="1">
    <location>
        <begin position="122"/>
        <end position="147"/>
    </location>
</feature>
<keyword evidence="1" id="KW-1133">Transmembrane helix</keyword>
<dbReference type="RefSeq" id="WP_108312162.1">
    <property type="nucleotide sequence ID" value="NZ_NESN01000002.1"/>
</dbReference>
<gene>
    <name evidence="3" type="ORF">B9Z37_06375</name>
</gene>
<feature type="domain" description="Copper resistance protein D" evidence="2">
    <location>
        <begin position="46"/>
        <end position="147"/>
    </location>
</feature>
<name>A0A315E8C8_9BURK</name>
<evidence type="ECO:0000256" key="1">
    <source>
        <dbReference type="SAM" id="Phobius"/>
    </source>
</evidence>
<feature type="transmembrane region" description="Helical" evidence="1">
    <location>
        <begin position="82"/>
        <end position="102"/>
    </location>
</feature>
<dbReference type="GO" id="GO:0016020">
    <property type="term" value="C:membrane"/>
    <property type="evidence" value="ECO:0007669"/>
    <property type="project" value="InterPro"/>
</dbReference>